<dbReference type="PANTHER" id="PTHR33178:SF7">
    <property type="entry name" value="STRESS RESPONSIVE A_B BARREL DOMAIN PROTEIN"/>
    <property type="match status" value="1"/>
</dbReference>
<proteinExistence type="predicted"/>
<dbReference type="InterPro" id="IPR011008">
    <property type="entry name" value="Dimeric_a/b-barrel"/>
</dbReference>
<comment type="subunit">
    <text evidence="1">Homodimer.</text>
</comment>
<feature type="domain" description="Stress-response A/B barrel" evidence="2">
    <location>
        <begin position="4"/>
        <end position="100"/>
    </location>
</feature>
<dbReference type="SUPFAM" id="SSF54909">
    <property type="entry name" value="Dimeric alpha+beta barrel"/>
    <property type="match status" value="2"/>
</dbReference>
<evidence type="ECO:0000256" key="1">
    <source>
        <dbReference type="ARBA" id="ARBA00011738"/>
    </source>
</evidence>
<dbReference type="PANTHER" id="PTHR33178">
    <property type="match status" value="1"/>
</dbReference>
<evidence type="ECO:0000259" key="2">
    <source>
        <dbReference type="PROSITE" id="PS51502"/>
    </source>
</evidence>
<feature type="domain" description="Stress-response A/B barrel" evidence="2">
    <location>
        <begin position="115"/>
        <end position="210"/>
    </location>
</feature>
<organism evidence="3 4">
    <name type="scientific">Abrus precatorius</name>
    <name type="common">Indian licorice</name>
    <name type="synonym">Glycine abrus</name>
    <dbReference type="NCBI Taxonomy" id="3816"/>
    <lineage>
        <taxon>Eukaryota</taxon>
        <taxon>Viridiplantae</taxon>
        <taxon>Streptophyta</taxon>
        <taxon>Embryophyta</taxon>
        <taxon>Tracheophyta</taxon>
        <taxon>Spermatophyta</taxon>
        <taxon>Magnoliopsida</taxon>
        <taxon>eudicotyledons</taxon>
        <taxon>Gunneridae</taxon>
        <taxon>Pentapetalae</taxon>
        <taxon>rosids</taxon>
        <taxon>fabids</taxon>
        <taxon>Fabales</taxon>
        <taxon>Fabaceae</taxon>
        <taxon>Papilionoideae</taxon>
        <taxon>50 kb inversion clade</taxon>
        <taxon>NPAAA clade</taxon>
        <taxon>indigoferoid/millettioid clade</taxon>
        <taxon>Abreae</taxon>
        <taxon>Abrus</taxon>
    </lineage>
</organism>
<dbReference type="PROSITE" id="PS51502">
    <property type="entry name" value="S_R_A_B_BARREL"/>
    <property type="match status" value="2"/>
</dbReference>
<evidence type="ECO:0000313" key="4">
    <source>
        <dbReference type="RefSeq" id="XP_027368746.1"/>
    </source>
</evidence>
<dbReference type="GeneID" id="113874731"/>
<keyword evidence="3" id="KW-1185">Reference proteome</keyword>
<dbReference type="AlphaFoldDB" id="A0A8B8MJ37"/>
<name>A0A8B8MJ37_ABRPR</name>
<evidence type="ECO:0000313" key="3">
    <source>
        <dbReference type="Proteomes" id="UP000694853"/>
    </source>
</evidence>
<dbReference type="OrthoDB" id="42919at2759"/>
<reference evidence="4" key="2">
    <citation type="submission" date="2025-08" db="UniProtKB">
        <authorList>
            <consortium name="RefSeq"/>
        </authorList>
    </citation>
    <scope>IDENTIFICATION</scope>
    <source>
        <tissue evidence="4">Young leaves</tissue>
    </source>
</reference>
<dbReference type="InterPro" id="IPR013097">
    <property type="entry name" value="Dabb"/>
</dbReference>
<dbReference type="SMART" id="SM00886">
    <property type="entry name" value="Dabb"/>
    <property type="match status" value="1"/>
</dbReference>
<dbReference type="Gene3D" id="3.30.70.100">
    <property type="match status" value="2"/>
</dbReference>
<dbReference type="KEGG" id="aprc:113874731"/>
<dbReference type="RefSeq" id="XP_027368746.1">
    <property type="nucleotide sequence ID" value="XM_027512945.1"/>
</dbReference>
<reference evidence="3" key="1">
    <citation type="journal article" date="2019" name="Toxins">
        <title>Detection of Abrin-Like and Prepropulchellin-Like Toxin Genes and Transcripts Using Whole Genome Sequencing and Full-Length Transcript Sequencing of Abrus precatorius.</title>
        <authorList>
            <person name="Hovde B.T."/>
            <person name="Daligault H.E."/>
            <person name="Hanschen E.R."/>
            <person name="Kunde Y.A."/>
            <person name="Johnson M.B."/>
            <person name="Starkenburg S.R."/>
            <person name="Johnson S.L."/>
        </authorList>
    </citation>
    <scope>NUCLEOTIDE SEQUENCE [LARGE SCALE GENOMIC DNA]</scope>
</reference>
<sequence length="218" mass="24148">MSLVEHVVLMKVKDDVSPSERDGMVERINSLVSLKQLLHLTFGPLLRIRSYPSPSFAFTHILHTRFNSTDDLHAYAVDPTHVAVIKVNTPFIDDIMALDWLADHLHAPAAVPGSALRVTFFKLKEGLGDPVKHEVLGAIRAIQREFKHPTQLTCGENFSPGRAKGFSLASLAVFPGLAQLEAADSDHELGNYQKNHTIKDNLDTVMLLDYLVPSSPKH</sequence>
<gene>
    <name evidence="4" type="primary">LOC113874731</name>
</gene>
<dbReference type="InterPro" id="IPR044662">
    <property type="entry name" value="HS1/DABB1-like"/>
</dbReference>
<dbReference type="Proteomes" id="UP000694853">
    <property type="component" value="Unplaced"/>
</dbReference>
<dbReference type="Pfam" id="PF07876">
    <property type="entry name" value="Dabb"/>
    <property type="match status" value="2"/>
</dbReference>
<accession>A0A8B8MJ37</accession>
<protein>
    <submittedName>
        <fullName evidence="4">Stress-response A/B barrel domain-containing protein UP3-like</fullName>
    </submittedName>
</protein>